<dbReference type="NCBIfam" id="NF003743">
    <property type="entry name" value="PRK05340.1"/>
    <property type="match status" value="1"/>
</dbReference>
<feature type="binding site" evidence="10">
    <location>
        <position position="168"/>
    </location>
    <ligand>
        <name>substrate</name>
    </ligand>
</feature>
<dbReference type="PANTHER" id="PTHR34990">
    <property type="entry name" value="UDP-2,3-DIACYLGLUCOSAMINE HYDROLASE-RELATED"/>
    <property type="match status" value="1"/>
</dbReference>
<feature type="binding site" evidence="10">
    <location>
        <position position="41"/>
    </location>
    <ligand>
        <name>Mn(2+)</name>
        <dbReference type="ChEBI" id="CHEBI:29035"/>
        <label>2</label>
    </ligand>
</feature>
<dbReference type="InterPro" id="IPR004843">
    <property type="entry name" value="Calcineurin-like_PHP"/>
</dbReference>
<feature type="binding site" evidence="10">
    <location>
        <position position="201"/>
    </location>
    <ligand>
        <name>Mn(2+)</name>
        <dbReference type="ChEBI" id="CHEBI:29035"/>
        <label>1</label>
    </ligand>
</feature>
<dbReference type="EC" id="3.6.1.54" evidence="10"/>
<dbReference type="HAMAP" id="MF_00575">
    <property type="entry name" value="LpxH"/>
    <property type="match status" value="1"/>
</dbReference>
<feature type="domain" description="Calcineurin-like phosphoesterase" evidence="11">
    <location>
        <begin position="1"/>
        <end position="203"/>
    </location>
</feature>
<protein>
    <recommendedName>
        <fullName evidence="10">UDP-2,3-diacylglucosamine hydrolase</fullName>
        <ecNumber evidence="10">3.6.1.54</ecNumber>
    </recommendedName>
    <alternativeName>
        <fullName evidence="10">UDP-2,3-diacylglucosamine diphosphatase</fullName>
    </alternativeName>
</protein>
<dbReference type="UniPathway" id="UPA00359">
    <property type="reaction ID" value="UER00480"/>
</dbReference>
<keyword evidence="1 10" id="KW-1003">Cell membrane</keyword>
<comment type="catalytic activity">
    <reaction evidence="10">
        <text>UDP-2-N,3-O-bis[(3R)-3-hydroxytetradecanoyl]-alpha-D-glucosamine + H2O = 2-N,3-O-bis[(3R)-3-hydroxytetradecanoyl]-alpha-D-glucosaminyl 1-phosphate + UMP + 2 H(+)</text>
        <dbReference type="Rhea" id="RHEA:25213"/>
        <dbReference type="ChEBI" id="CHEBI:15377"/>
        <dbReference type="ChEBI" id="CHEBI:15378"/>
        <dbReference type="ChEBI" id="CHEBI:57865"/>
        <dbReference type="ChEBI" id="CHEBI:57957"/>
        <dbReference type="ChEBI" id="CHEBI:78847"/>
        <dbReference type="EC" id="3.6.1.54"/>
    </reaction>
</comment>
<dbReference type="InterPro" id="IPR043461">
    <property type="entry name" value="LpxH-like"/>
</dbReference>
<dbReference type="InterPro" id="IPR010138">
    <property type="entry name" value="UDP-diacylglucosamine_Hdrlase"/>
</dbReference>
<keyword evidence="9 10" id="KW-0464">Manganese</keyword>
<organism evidence="12">
    <name type="scientific">uncultured Thiotrichaceae bacterium</name>
    <dbReference type="NCBI Taxonomy" id="298394"/>
    <lineage>
        <taxon>Bacteria</taxon>
        <taxon>Pseudomonadati</taxon>
        <taxon>Pseudomonadota</taxon>
        <taxon>Gammaproteobacteria</taxon>
        <taxon>Thiotrichales</taxon>
        <taxon>Thiotrichaceae</taxon>
        <taxon>environmental samples</taxon>
    </lineage>
</organism>
<dbReference type="AlphaFoldDB" id="A0A6S6T2U1"/>
<evidence type="ECO:0000256" key="2">
    <source>
        <dbReference type="ARBA" id="ARBA00022516"/>
    </source>
</evidence>
<keyword evidence="2 10" id="KW-0444">Lipid biosynthesis</keyword>
<feature type="binding site" evidence="10">
    <location>
        <position position="8"/>
    </location>
    <ligand>
        <name>Mn(2+)</name>
        <dbReference type="ChEBI" id="CHEBI:29035"/>
        <label>1</label>
    </ligand>
</feature>
<evidence type="ECO:0000256" key="3">
    <source>
        <dbReference type="ARBA" id="ARBA00022519"/>
    </source>
</evidence>
<keyword evidence="6 10" id="KW-0378">Hydrolase</keyword>
<feature type="binding site" evidence="10">
    <location>
        <position position="171"/>
    </location>
    <ligand>
        <name>substrate</name>
    </ligand>
</feature>
<dbReference type="InterPro" id="IPR029052">
    <property type="entry name" value="Metallo-depent_PP-like"/>
</dbReference>
<dbReference type="GO" id="GO:0005737">
    <property type="term" value="C:cytoplasm"/>
    <property type="evidence" value="ECO:0007669"/>
    <property type="project" value="InterPro"/>
</dbReference>
<comment type="subcellular location">
    <subcellularLocation>
        <location evidence="10">Cell inner membrane</location>
        <topology evidence="10">Peripheral membrane protein</topology>
        <orientation evidence="10">Cytoplasmic side</orientation>
    </subcellularLocation>
</comment>
<evidence type="ECO:0000256" key="7">
    <source>
        <dbReference type="ARBA" id="ARBA00023098"/>
    </source>
</evidence>
<feature type="binding site" evidence="10">
    <location>
        <position position="10"/>
    </location>
    <ligand>
        <name>Mn(2+)</name>
        <dbReference type="ChEBI" id="CHEBI:29035"/>
        <label>1</label>
    </ligand>
</feature>
<evidence type="ECO:0000256" key="9">
    <source>
        <dbReference type="ARBA" id="ARBA00023211"/>
    </source>
</evidence>
<evidence type="ECO:0000259" key="11">
    <source>
        <dbReference type="Pfam" id="PF00149"/>
    </source>
</evidence>
<keyword evidence="4 10" id="KW-0441">Lipid A biosynthesis</keyword>
<dbReference type="GO" id="GO:0009245">
    <property type="term" value="P:lipid A biosynthetic process"/>
    <property type="evidence" value="ECO:0007669"/>
    <property type="project" value="UniProtKB-UniRule"/>
</dbReference>
<dbReference type="CDD" id="cd07398">
    <property type="entry name" value="MPP_YbbF-LpxH"/>
    <property type="match status" value="1"/>
</dbReference>
<feature type="binding site" evidence="10">
    <location>
        <position position="41"/>
    </location>
    <ligand>
        <name>Mn(2+)</name>
        <dbReference type="ChEBI" id="CHEBI:29035"/>
        <label>1</label>
    </ligand>
</feature>
<evidence type="ECO:0000256" key="4">
    <source>
        <dbReference type="ARBA" id="ARBA00022556"/>
    </source>
</evidence>
<dbReference type="EMBL" id="CACVAV010000275">
    <property type="protein sequence ID" value="CAA6817431.1"/>
    <property type="molecule type" value="Genomic_DNA"/>
</dbReference>
<keyword evidence="5 10" id="KW-0479">Metal-binding</keyword>
<feature type="binding site" evidence="10">
    <location>
        <position position="126"/>
    </location>
    <ligand>
        <name>substrate</name>
    </ligand>
</feature>
<sequence>MTTWFISDLHLEPSRPASIQQLFAFLQHINGEADALYILGDLFEFWVGDDYLDTPEGQAIAPLIQALRAVSDSGVPIYFMHGNRDFLLGERFATETGCTILPEQQVVDLYGTPTLLLHGDTLCTDDADYQKARAVFRNPKWIAQVLTWTIPQRIQRAQEMREVSKESTQHKSEEIMDVNQQSVEQVMRDAKVTRLIHGHTHRPAIHDFQLEGVDVQRIVLGDWYTQGSYLRVDETSGITLLTER</sequence>
<dbReference type="Pfam" id="PF00149">
    <property type="entry name" value="Metallophos"/>
    <property type="match status" value="1"/>
</dbReference>
<dbReference type="GO" id="GO:0030145">
    <property type="term" value="F:manganese ion binding"/>
    <property type="evidence" value="ECO:0007669"/>
    <property type="project" value="UniProtKB-UniRule"/>
</dbReference>
<dbReference type="PANTHER" id="PTHR34990:SF1">
    <property type="entry name" value="UDP-2,3-DIACYLGLUCOSAMINE HYDROLASE"/>
    <property type="match status" value="1"/>
</dbReference>
<accession>A0A6S6T2U1</accession>
<feature type="binding site" evidence="10">
    <location>
        <position position="83"/>
    </location>
    <ligand>
        <name>Mn(2+)</name>
        <dbReference type="ChEBI" id="CHEBI:29035"/>
        <label>2</label>
    </ligand>
</feature>
<dbReference type="NCBIfam" id="TIGR01854">
    <property type="entry name" value="lipid_A_lpxH"/>
    <property type="match status" value="1"/>
</dbReference>
<keyword evidence="3 10" id="KW-0997">Cell inner membrane</keyword>
<dbReference type="GO" id="GO:0008758">
    <property type="term" value="F:UDP-2,3-diacylglucosamine hydrolase activity"/>
    <property type="evidence" value="ECO:0007669"/>
    <property type="project" value="UniProtKB-UniRule"/>
</dbReference>
<dbReference type="SUPFAM" id="SSF56300">
    <property type="entry name" value="Metallo-dependent phosphatases"/>
    <property type="match status" value="1"/>
</dbReference>
<evidence type="ECO:0000256" key="6">
    <source>
        <dbReference type="ARBA" id="ARBA00022801"/>
    </source>
</evidence>
<feature type="binding site" evidence="10">
    <location>
        <position position="199"/>
    </location>
    <ligand>
        <name>Mn(2+)</name>
        <dbReference type="ChEBI" id="CHEBI:29035"/>
        <label>2</label>
    </ligand>
</feature>
<feature type="binding site" evidence="10">
    <location>
        <position position="164"/>
    </location>
    <ligand>
        <name>substrate</name>
    </ligand>
</feature>
<comment type="function">
    <text evidence="10">Hydrolyzes the pyrophosphate bond of UDP-2,3-diacylglucosamine to yield 2,3-diacylglucosamine 1-phosphate (lipid X) and UMP by catalyzing the attack of water at the alpha-P atom. Involved in the biosynthesis of lipid A, a phosphorylated glycolipid that anchors the lipopolysaccharide to the outer membrane of the cell.</text>
</comment>
<comment type="cofactor">
    <cofactor evidence="10">
        <name>Mn(2+)</name>
        <dbReference type="ChEBI" id="CHEBI:29035"/>
    </cofactor>
    <text evidence="10">Binds 2 Mn(2+) ions per subunit in a binuclear metal center.</text>
</comment>
<evidence type="ECO:0000256" key="10">
    <source>
        <dbReference type="HAMAP-Rule" id="MF_00575"/>
    </source>
</evidence>
<evidence type="ECO:0000256" key="5">
    <source>
        <dbReference type="ARBA" id="ARBA00022723"/>
    </source>
</evidence>
<comment type="similarity">
    <text evidence="10">Belongs to the LpxH family.</text>
</comment>
<comment type="pathway">
    <text evidence="10">Glycolipid biosynthesis; lipid IV(A) biosynthesis; lipid IV(A) from (3R)-3-hydroxytetradecanoyl-[acyl-carrier-protein] and UDP-N-acetyl-alpha-D-glucosamine: step 4/6.</text>
</comment>
<gene>
    <name evidence="10" type="primary">lpxH</name>
    <name evidence="12" type="ORF">HELGO_WM19260</name>
</gene>
<name>A0A6S6T2U1_9GAMM</name>
<keyword evidence="8 10" id="KW-0472">Membrane</keyword>
<reference evidence="12" key="1">
    <citation type="submission" date="2020-01" db="EMBL/GenBank/DDBJ databases">
        <authorList>
            <person name="Meier V. D."/>
            <person name="Meier V D."/>
        </authorList>
    </citation>
    <scope>NUCLEOTIDE SEQUENCE</scope>
    <source>
        <strain evidence="12">HLG_WM_MAG_08</strain>
    </source>
</reference>
<feature type="binding site" evidence="10">
    <location>
        <begin position="83"/>
        <end position="84"/>
    </location>
    <ligand>
        <name>substrate</name>
    </ligand>
</feature>
<feature type="binding site" evidence="10">
    <location>
        <position position="118"/>
    </location>
    <ligand>
        <name>Mn(2+)</name>
        <dbReference type="ChEBI" id="CHEBI:29035"/>
        <label>2</label>
    </ligand>
</feature>
<feature type="binding site" evidence="10">
    <location>
        <position position="199"/>
    </location>
    <ligand>
        <name>substrate</name>
    </ligand>
</feature>
<keyword evidence="7 10" id="KW-0443">Lipid metabolism</keyword>
<dbReference type="GO" id="GO:0019897">
    <property type="term" value="C:extrinsic component of plasma membrane"/>
    <property type="evidence" value="ECO:0007669"/>
    <property type="project" value="UniProtKB-UniRule"/>
</dbReference>
<dbReference type="Gene3D" id="3.60.21.10">
    <property type="match status" value="1"/>
</dbReference>
<proteinExistence type="inferred from homology"/>
<evidence type="ECO:0000313" key="12">
    <source>
        <dbReference type="EMBL" id="CAA6817431.1"/>
    </source>
</evidence>
<evidence type="ECO:0000256" key="8">
    <source>
        <dbReference type="ARBA" id="ARBA00023136"/>
    </source>
</evidence>
<evidence type="ECO:0000256" key="1">
    <source>
        <dbReference type="ARBA" id="ARBA00022475"/>
    </source>
</evidence>